<keyword evidence="7" id="KW-0012">Acyltransferase</keyword>
<keyword evidence="7" id="KW-0808">Transferase</keyword>
<feature type="transmembrane region" description="Helical" evidence="8">
    <location>
        <begin position="330"/>
        <end position="349"/>
    </location>
</feature>
<keyword evidence="10" id="KW-1185">Reference proteome</keyword>
<feature type="transmembrane region" description="Helical" evidence="8">
    <location>
        <begin position="435"/>
        <end position="457"/>
    </location>
</feature>
<sequence length="469" mass="54185">MVFSSLLFLFFFLPTTLLLYFCGSRKMKNGILLIVSLIFYAWGEPVYIFLMIFSAITDYFHGLFIQKYRLTAPLKAKLGLLSSIVINLSLLSFFKYADFLIENINNLFGMNVNALDLPLPIGLSFYTFQTMSYAIDVYRGRVKAQQNPLTLALYVCLFPQLIAGPIVRYEIIEHELKNRRVTLNQFSEGVKIFLIGLGKKVLLANNIGFLWSEIQQQSPAELSVLSAWMGIAAFGLQLYFDFSGYSDMAIGLGKMFGFNFPQNFNYPFVSRSISDFWRRWHMTLGGWFRDYVYIPLGGSRKGKYRLYLNLFIVWGLTGLWHGAAWNFVAWGLYFGVLIAIEKAGLLVLLEKMHPIFQHIYAFVIIMISWVLFVFEDLSMSFTYLEIMFGFSGQALVNERFMYDAYTNAILFLLAFIGSVPILKTLRNKMTRWHKVIDEILIPVFCLLILVLSTAYLADDSYNPFLYFRF</sequence>
<evidence type="ECO:0000256" key="8">
    <source>
        <dbReference type="SAM" id="Phobius"/>
    </source>
</evidence>
<evidence type="ECO:0000256" key="4">
    <source>
        <dbReference type="ARBA" id="ARBA00022692"/>
    </source>
</evidence>
<evidence type="ECO:0000256" key="2">
    <source>
        <dbReference type="ARBA" id="ARBA00010323"/>
    </source>
</evidence>
<evidence type="ECO:0000256" key="7">
    <source>
        <dbReference type="PIRNR" id="PIRNR016636"/>
    </source>
</evidence>
<dbReference type="PIRSF" id="PIRSF016636">
    <property type="entry name" value="AlgI_DltB"/>
    <property type="match status" value="1"/>
</dbReference>
<feature type="transmembrane region" description="Helical" evidence="8">
    <location>
        <begin position="30"/>
        <end position="56"/>
    </location>
</feature>
<comment type="caution">
    <text evidence="9">The sequence shown here is derived from an EMBL/GenBank/DDBJ whole genome shotgun (WGS) entry which is preliminary data.</text>
</comment>
<dbReference type="Proteomes" id="UP001549104">
    <property type="component" value="Unassembled WGS sequence"/>
</dbReference>
<feature type="transmembrane region" description="Helical" evidence="8">
    <location>
        <begin position="6"/>
        <end position="23"/>
    </location>
</feature>
<feature type="transmembrane region" description="Helical" evidence="8">
    <location>
        <begin position="223"/>
        <end position="240"/>
    </location>
</feature>
<keyword evidence="5 8" id="KW-1133">Transmembrane helix</keyword>
<feature type="transmembrane region" description="Helical" evidence="8">
    <location>
        <begin position="106"/>
        <end position="128"/>
    </location>
</feature>
<evidence type="ECO:0000313" key="10">
    <source>
        <dbReference type="Proteomes" id="UP001549104"/>
    </source>
</evidence>
<feature type="transmembrane region" description="Helical" evidence="8">
    <location>
        <begin position="404"/>
        <end position="423"/>
    </location>
</feature>
<feature type="transmembrane region" description="Helical" evidence="8">
    <location>
        <begin position="306"/>
        <end position="324"/>
    </location>
</feature>
<dbReference type="InterPro" id="IPR004299">
    <property type="entry name" value="MBOAT_fam"/>
</dbReference>
<name>A0ABV2KC50_SPOPS</name>
<keyword evidence="4 8" id="KW-0812">Transmembrane</keyword>
<dbReference type="InterPro" id="IPR028362">
    <property type="entry name" value="AlgI"/>
</dbReference>
<dbReference type="PANTHER" id="PTHR13285">
    <property type="entry name" value="ACYLTRANSFERASE"/>
    <property type="match status" value="1"/>
</dbReference>
<dbReference type="InterPro" id="IPR024194">
    <property type="entry name" value="Ac/AlaTfrase_AlgI/DltB"/>
</dbReference>
<reference evidence="9 10" key="1">
    <citation type="submission" date="2024-06" db="EMBL/GenBank/DDBJ databases">
        <title>Sorghum-associated microbial communities from plants grown in Nebraska, USA.</title>
        <authorList>
            <person name="Schachtman D."/>
        </authorList>
    </citation>
    <scope>NUCLEOTIDE SEQUENCE [LARGE SCALE GENOMIC DNA]</scope>
    <source>
        <strain evidence="9 10">1288</strain>
    </source>
</reference>
<evidence type="ECO:0000256" key="1">
    <source>
        <dbReference type="ARBA" id="ARBA00004651"/>
    </source>
</evidence>
<dbReference type="RefSeq" id="WP_340741159.1">
    <property type="nucleotide sequence ID" value="NZ_CP185279.1"/>
</dbReference>
<dbReference type="PANTHER" id="PTHR13285:SF18">
    <property type="entry name" value="PROTEIN-CYSTEINE N-PALMITOYLTRANSFERASE RASP"/>
    <property type="match status" value="1"/>
</dbReference>
<gene>
    <name evidence="9" type="ORF">ABIC55_002710</name>
</gene>
<proteinExistence type="inferred from homology"/>
<dbReference type="PIRSF" id="PIRSF500217">
    <property type="entry name" value="AlgI"/>
    <property type="match status" value="1"/>
</dbReference>
<dbReference type="InterPro" id="IPR051085">
    <property type="entry name" value="MB_O-acyltransferase"/>
</dbReference>
<accession>A0ABV2KC50</accession>
<feature type="transmembrane region" description="Helical" evidence="8">
    <location>
        <begin position="76"/>
        <end position="94"/>
    </location>
</feature>
<evidence type="ECO:0000313" key="9">
    <source>
        <dbReference type="EMBL" id="MET3657623.1"/>
    </source>
</evidence>
<keyword evidence="3 7" id="KW-1003">Cell membrane</keyword>
<evidence type="ECO:0000256" key="5">
    <source>
        <dbReference type="ARBA" id="ARBA00022989"/>
    </source>
</evidence>
<evidence type="ECO:0000256" key="3">
    <source>
        <dbReference type="ARBA" id="ARBA00022475"/>
    </source>
</evidence>
<feature type="transmembrane region" description="Helical" evidence="8">
    <location>
        <begin position="361"/>
        <end position="384"/>
    </location>
</feature>
<comment type="subcellular location">
    <subcellularLocation>
        <location evidence="1">Cell membrane</location>
        <topology evidence="1">Multi-pass membrane protein</topology>
    </subcellularLocation>
</comment>
<feature type="transmembrane region" description="Helical" evidence="8">
    <location>
        <begin position="148"/>
        <end position="171"/>
    </location>
</feature>
<protein>
    <submittedName>
        <fullName evidence="9">Alginate O-acetyltransferase complex protein AlgI</fullName>
    </submittedName>
</protein>
<comment type="similarity">
    <text evidence="2 7">Belongs to the membrane-bound acyltransferase family.</text>
</comment>
<dbReference type="Pfam" id="PF03062">
    <property type="entry name" value="MBOAT"/>
    <property type="match status" value="1"/>
</dbReference>
<feature type="transmembrane region" description="Helical" evidence="8">
    <location>
        <begin position="192"/>
        <end position="211"/>
    </location>
</feature>
<dbReference type="EMBL" id="JBEPME010000003">
    <property type="protein sequence ID" value="MET3657623.1"/>
    <property type="molecule type" value="Genomic_DNA"/>
</dbReference>
<evidence type="ECO:0000256" key="6">
    <source>
        <dbReference type="ARBA" id="ARBA00023136"/>
    </source>
</evidence>
<keyword evidence="6 7" id="KW-0472">Membrane</keyword>
<organism evidence="9 10">
    <name type="scientific">Sporosarcina psychrophila</name>
    <name type="common">Bacillus psychrophilus</name>
    <dbReference type="NCBI Taxonomy" id="1476"/>
    <lineage>
        <taxon>Bacteria</taxon>
        <taxon>Bacillati</taxon>
        <taxon>Bacillota</taxon>
        <taxon>Bacilli</taxon>
        <taxon>Bacillales</taxon>
        <taxon>Caryophanaceae</taxon>
        <taxon>Sporosarcina</taxon>
    </lineage>
</organism>